<comment type="caution">
    <text evidence="1">The sequence shown here is derived from an EMBL/GenBank/DDBJ whole genome shotgun (WGS) entry which is preliminary data.</text>
</comment>
<name>A0ACC1TBI4_9APHY</name>
<sequence>MEDTSPPSSESLCFRKDLLSLHTQHGGQDVSKRKINDTSNTLKEDGDTSRAIKGSLNKDLWELTVSNDAPSKASALPAPLLSSLLNPSQETRTQNNCRSNTGPTSKGPRRSAPDSKDRKKPPSSEHLSHLVAASGDSTSDRSDKIPKLDTSSTTMPPPAAVTENDMTADTPDHEDLSDDAVSIAESSKATRKRKSEKERIDWFLDDDDCEVLEPYRIQCARCKNWIDLHPKRKYVMKPWIVHKKTCEAARVEELPPEQVSGMLSENVAPENLESTTHITEANVKNEENIPSETANPLPSNETKPLAQDEPDLRNDVAEKAPQTPRADSRSRSPKPELSPPSTKKRGIEDVDDDDDDVKDETLRSSDVHASSSPDMPKNLDDIHSSYSAQRGSRLTSRRASLPSCSSPAVDIPHEPVE</sequence>
<dbReference type="Proteomes" id="UP001148662">
    <property type="component" value="Unassembled WGS sequence"/>
</dbReference>
<evidence type="ECO:0000313" key="2">
    <source>
        <dbReference type="Proteomes" id="UP001148662"/>
    </source>
</evidence>
<accession>A0ACC1TBI4</accession>
<gene>
    <name evidence="1" type="ORF">NM688_g1535</name>
</gene>
<evidence type="ECO:0000313" key="1">
    <source>
        <dbReference type="EMBL" id="KAJ3557314.1"/>
    </source>
</evidence>
<reference evidence="1" key="1">
    <citation type="submission" date="2022-07" db="EMBL/GenBank/DDBJ databases">
        <title>Genome Sequence of Phlebia brevispora.</title>
        <authorList>
            <person name="Buettner E."/>
        </authorList>
    </citation>
    <scope>NUCLEOTIDE SEQUENCE</scope>
    <source>
        <strain evidence="1">MPL23</strain>
    </source>
</reference>
<proteinExistence type="predicted"/>
<keyword evidence="2" id="KW-1185">Reference proteome</keyword>
<dbReference type="EMBL" id="JANHOG010000168">
    <property type="protein sequence ID" value="KAJ3557314.1"/>
    <property type="molecule type" value="Genomic_DNA"/>
</dbReference>
<protein>
    <submittedName>
        <fullName evidence="1">Uncharacterized protein</fullName>
    </submittedName>
</protein>
<organism evidence="1 2">
    <name type="scientific">Phlebia brevispora</name>
    <dbReference type="NCBI Taxonomy" id="194682"/>
    <lineage>
        <taxon>Eukaryota</taxon>
        <taxon>Fungi</taxon>
        <taxon>Dikarya</taxon>
        <taxon>Basidiomycota</taxon>
        <taxon>Agaricomycotina</taxon>
        <taxon>Agaricomycetes</taxon>
        <taxon>Polyporales</taxon>
        <taxon>Meruliaceae</taxon>
        <taxon>Phlebia</taxon>
    </lineage>
</organism>